<sequence length="160" mass="17331">MDAVGKRGFTLVEVIVVVAIIAIIAAIAIPSYQNYVRKTKRAEVQAEMMEVASQLQRYKIANFNYRQSVSGSTVTPINLTRVGYTNAAPNSQNNLYQFNLSFNADATQWILSAVPVSSGAQSSDGVSCINDRGQRYWTKAVATAAACTALLSATSNWDGR</sequence>
<evidence type="ECO:0000313" key="3">
    <source>
        <dbReference type="EMBL" id="MDK1684485.1"/>
    </source>
</evidence>
<dbReference type="PROSITE" id="PS00409">
    <property type="entry name" value="PROKAR_NTER_METHYL"/>
    <property type="match status" value="1"/>
</dbReference>
<dbReference type="InterPro" id="IPR045584">
    <property type="entry name" value="Pilin-like"/>
</dbReference>
<dbReference type="GO" id="GO:0015627">
    <property type="term" value="C:type II protein secretion system complex"/>
    <property type="evidence" value="ECO:0007669"/>
    <property type="project" value="InterPro"/>
</dbReference>
<dbReference type="InterPro" id="IPR031982">
    <property type="entry name" value="PilE-like"/>
</dbReference>
<dbReference type="GO" id="GO:0015628">
    <property type="term" value="P:protein secretion by the type II secretion system"/>
    <property type="evidence" value="ECO:0007669"/>
    <property type="project" value="InterPro"/>
</dbReference>
<dbReference type="PRINTS" id="PR00813">
    <property type="entry name" value="BCTERIALGSPG"/>
</dbReference>
<dbReference type="EMBL" id="JASKNE010000001">
    <property type="protein sequence ID" value="MDK1684485.1"/>
    <property type="molecule type" value="Genomic_DNA"/>
</dbReference>
<keyword evidence="2" id="KW-0472">Membrane</keyword>
<dbReference type="Pfam" id="PF07963">
    <property type="entry name" value="N_methyl"/>
    <property type="match status" value="1"/>
</dbReference>
<organism evidence="3 4">
    <name type="scientific">Acinetobacter terrestris</name>
    <dbReference type="NCBI Taxonomy" id="2529843"/>
    <lineage>
        <taxon>Bacteria</taxon>
        <taxon>Pseudomonadati</taxon>
        <taxon>Pseudomonadota</taxon>
        <taxon>Gammaproteobacteria</taxon>
        <taxon>Moraxellales</taxon>
        <taxon>Moraxellaceae</taxon>
        <taxon>Acinetobacter</taxon>
        <taxon>Acinetobacter Taxon 24</taxon>
    </lineage>
</organism>
<dbReference type="PANTHER" id="PTHR30093">
    <property type="entry name" value="GENERAL SECRETION PATHWAY PROTEIN G"/>
    <property type="match status" value="1"/>
</dbReference>
<dbReference type="Proteomes" id="UP001241935">
    <property type="component" value="Unassembled WGS sequence"/>
</dbReference>
<dbReference type="Pfam" id="PF16732">
    <property type="entry name" value="ComP_DUS"/>
    <property type="match status" value="1"/>
</dbReference>
<dbReference type="Gene3D" id="3.30.700.10">
    <property type="entry name" value="Glycoprotein, Type 4 Pilin"/>
    <property type="match status" value="1"/>
</dbReference>
<dbReference type="GO" id="GO:0043683">
    <property type="term" value="P:type IV pilus assembly"/>
    <property type="evidence" value="ECO:0007669"/>
    <property type="project" value="InterPro"/>
</dbReference>
<comment type="caution">
    <text evidence="3">The sequence shown here is derived from an EMBL/GenBank/DDBJ whole genome shotgun (WGS) entry which is preliminary data.</text>
</comment>
<name>A0AAW6UXA3_9GAMM</name>
<keyword evidence="2" id="KW-1133">Transmembrane helix</keyword>
<proteinExistence type="predicted"/>
<evidence type="ECO:0000256" key="2">
    <source>
        <dbReference type="SAM" id="Phobius"/>
    </source>
</evidence>
<keyword evidence="2" id="KW-0812">Transmembrane</keyword>
<dbReference type="NCBIfam" id="TIGR02532">
    <property type="entry name" value="IV_pilin_GFxxxE"/>
    <property type="match status" value="1"/>
</dbReference>
<keyword evidence="1" id="KW-0488">Methylation</keyword>
<dbReference type="RefSeq" id="WP_284067368.1">
    <property type="nucleotide sequence ID" value="NZ_JASKNE010000001.1"/>
</dbReference>
<gene>
    <name evidence="3" type="ORF">QOR41_11720</name>
</gene>
<dbReference type="InterPro" id="IPR012902">
    <property type="entry name" value="N_methyl_site"/>
</dbReference>
<feature type="transmembrane region" description="Helical" evidence="2">
    <location>
        <begin position="12"/>
        <end position="32"/>
    </location>
</feature>
<evidence type="ECO:0000256" key="1">
    <source>
        <dbReference type="ARBA" id="ARBA00022481"/>
    </source>
</evidence>
<protein>
    <submittedName>
        <fullName evidence="3">Type IV pilin protein</fullName>
    </submittedName>
</protein>
<dbReference type="AlphaFoldDB" id="A0AAW6UXA3"/>
<dbReference type="InterPro" id="IPR000983">
    <property type="entry name" value="Bac_GSPG_pilin"/>
</dbReference>
<reference evidence="3" key="1">
    <citation type="submission" date="2023-04" db="EMBL/GenBank/DDBJ databases">
        <title>The environmental microbiomes in feedlot watering bowls are a reservoir of florfenicol resistance for bovine respiratory disease pathogens.</title>
        <authorList>
            <person name="Kos D.W."/>
            <person name="Ruzzini A.C."/>
            <person name="Schreiner B."/>
            <person name="Jelinski M.D."/>
        </authorList>
    </citation>
    <scope>NUCLEOTIDE SEQUENCE</scope>
    <source>
        <strain evidence="3">WB3</strain>
    </source>
</reference>
<evidence type="ECO:0000313" key="4">
    <source>
        <dbReference type="Proteomes" id="UP001241935"/>
    </source>
</evidence>
<dbReference type="SUPFAM" id="SSF54523">
    <property type="entry name" value="Pili subunits"/>
    <property type="match status" value="1"/>
</dbReference>
<dbReference type="PANTHER" id="PTHR30093:SF47">
    <property type="entry name" value="TYPE IV PILUS NON-CORE MINOR PILIN PILE"/>
    <property type="match status" value="1"/>
</dbReference>
<accession>A0AAW6UXA3</accession>